<evidence type="ECO:0000313" key="3">
    <source>
        <dbReference type="Proteomes" id="UP000295293"/>
    </source>
</evidence>
<dbReference type="GO" id="GO:0008237">
    <property type="term" value="F:metallopeptidase activity"/>
    <property type="evidence" value="ECO:0007669"/>
    <property type="project" value="InterPro"/>
</dbReference>
<dbReference type="SUPFAM" id="SSF55486">
    <property type="entry name" value="Metalloproteases ('zincins'), catalytic domain"/>
    <property type="match status" value="1"/>
</dbReference>
<dbReference type="Pfam" id="PF13574">
    <property type="entry name" value="Reprolysin_2"/>
    <property type="match status" value="1"/>
</dbReference>
<keyword evidence="3" id="KW-1185">Reference proteome</keyword>
<evidence type="ECO:0000313" key="2">
    <source>
        <dbReference type="EMBL" id="TDR36670.1"/>
    </source>
</evidence>
<dbReference type="RefSeq" id="WP_166654389.1">
    <property type="nucleotide sequence ID" value="NZ_SNZH01000027.1"/>
</dbReference>
<dbReference type="InterPro" id="IPR024079">
    <property type="entry name" value="MetalloPept_cat_dom_sf"/>
</dbReference>
<accession>A0A4R6YIG8</accession>
<dbReference type="InterPro" id="IPR013783">
    <property type="entry name" value="Ig-like_fold"/>
</dbReference>
<feature type="chain" id="PRO_5020300576" evidence="1">
    <location>
        <begin position="22"/>
        <end position="655"/>
    </location>
</feature>
<name>A0A4R6YIG8_9GAMM</name>
<dbReference type="Proteomes" id="UP000295293">
    <property type="component" value="Unassembled WGS sequence"/>
</dbReference>
<comment type="caution">
    <text evidence="2">The sequence shown here is derived from an EMBL/GenBank/DDBJ whole genome shotgun (WGS) entry which is preliminary data.</text>
</comment>
<proteinExistence type="predicted"/>
<organism evidence="2 3">
    <name type="scientific">Tahibacter aquaticus</name>
    <dbReference type="NCBI Taxonomy" id="520092"/>
    <lineage>
        <taxon>Bacteria</taxon>
        <taxon>Pseudomonadati</taxon>
        <taxon>Pseudomonadota</taxon>
        <taxon>Gammaproteobacteria</taxon>
        <taxon>Lysobacterales</taxon>
        <taxon>Rhodanobacteraceae</taxon>
        <taxon>Tahibacter</taxon>
    </lineage>
</organism>
<dbReference type="Gene3D" id="3.40.390.10">
    <property type="entry name" value="Collagenase (Catalytic Domain)"/>
    <property type="match status" value="1"/>
</dbReference>
<feature type="signal peptide" evidence="1">
    <location>
        <begin position="1"/>
        <end position="21"/>
    </location>
</feature>
<dbReference type="Gene3D" id="2.60.40.10">
    <property type="entry name" value="Immunoglobulins"/>
    <property type="match status" value="1"/>
</dbReference>
<dbReference type="EMBL" id="SNZH01000027">
    <property type="protein sequence ID" value="TDR36670.1"/>
    <property type="molecule type" value="Genomic_DNA"/>
</dbReference>
<keyword evidence="1" id="KW-0732">Signal</keyword>
<gene>
    <name evidence="2" type="ORF">DFR29_12720</name>
</gene>
<dbReference type="AlphaFoldDB" id="A0A4R6YIG8"/>
<reference evidence="2 3" key="1">
    <citation type="submission" date="2019-03" db="EMBL/GenBank/DDBJ databases">
        <title>Genomic Encyclopedia of Type Strains, Phase IV (KMG-IV): sequencing the most valuable type-strain genomes for metagenomic binning, comparative biology and taxonomic classification.</title>
        <authorList>
            <person name="Goeker M."/>
        </authorList>
    </citation>
    <scope>NUCLEOTIDE SEQUENCE [LARGE SCALE GENOMIC DNA]</scope>
    <source>
        <strain evidence="2 3">DSM 21667</strain>
    </source>
</reference>
<protein>
    <submittedName>
        <fullName evidence="2">Reprolysin-like metallo-peptidase family M12B</fullName>
    </submittedName>
</protein>
<sequence>MKRLKFVLAALLLVAAPSVLAAAATQSLWRETVQRALAADAPQAQTFRATALDEAALQTFLSGPARQGEALAVPRPDGGFDEFVLGDSGVMPTQLAAKYPQIKSYIGIAADGTQARIDVSPLGFQAMVFAADGVWIVQPQSRGGGNDYMSFSRGQFSASRDFQCGVHGKPASGSIDRGLRALPVPMTTTGTTRRSYVAAVGTTHQYVAAVSPAGGASVANGLAGVVATMNRVNQVYEKDFAIHMTLVANNDQIIYATAAGDPYPDGDDAIDMNSAHLDSVIGAANYDIGHVLTSGSGVANLGVVCRNGLKGDGTTGATNPTGDAFWIDYVAHEMGHQFGGDHTFNSTTSSCGGNRNGPTAYEPGSGSTIMAYAGICGAADLQPNSDPYFTASSLNEIGTYAAGAGAGCAEATPNPNPAPVIVPLSSFIVPARTPFTLSGSATTSSGGTLSYGWEQNDIGPANNNLAADPGNGPIMRSLNPTPTGVRTIPRLSNLVAGTALKGEVLPTTARTLHFRLTVRDNVPNSGSTSSADMTVQSVVTSGAFKVNTPNTAVSWAGNSSQSVTWDVAGTAAAPISCAQVGIDVSTDGGLTYPLNVGSFPNSGSATIVVPNVTTSAARIRVSCVGNIFFNISAPNFAITAASDVIFANGFQVAAP</sequence>
<evidence type="ECO:0000256" key="1">
    <source>
        <dbReference type="SAM" id="SignalP"/>
    </source>
</evidence>